<organism evidence="1">
    <name type="scientific">marine metagenome</name>
    <dbReference type="NCBI Taxonomy" id="408172"/>
    <lineage>
        <taxon>unclassified sequences</taxon>
        <taxon>metagenomes</taxon>
        <taxon>ecological metagenomes</taxon>
    </lineage>
</organism>
<reference evidence="1" key="1">
    <citation type="submission" date="2018-05" db="EMBL/GenBank/DDBJ databases">
        <authorList>
            <person name="Lanie J.A."/>
            <person name="Ng W.-L."/>
            <person name="Kazmierczak K.M."/>
            <person name="Andrzejewski T.M."/>
            <person name="Davidsen T.M."/>
            <person name="Wayne K.J."/>
            <person name="Tettelin H."/>
            <person name="Glass J.I."/>
            <person name="Rusch D."/>
            <person name="Podicherti R."/>
            <person name="Tsui H.-C.T."/>
            <person name="Winkler M.E."/>
        </authorList>
    </citation>
    <scope>NUCLEOTIDE SEQUENCE</scope>
</reference>
<sequence length="79" mass="8987">MNIKNKPWLKNYPKGVSSEIEFAEYSSIGDMFEKTCKRFTSKVAFTNFGVSLTFNELHEKSLNLASFLQNELKLSKGSS</sequence>
<accession>A0A382LVV1</accession>
<protein>
    <recommendedName>
        <fullName evidence="2">AMP-dependent synthetase/ligase domain-containing protein</fullName>
    </recommendedName>
</protein>
<dbReference type="InterPro" id="IPR042099">
    <property type="entry name" value="ANL_N_sf"/>
</dbReference>
<evidence type="ECO:0000313" key="1">
    <source>
        <dbReference type="EMBL" id="SVC39172.1"/>
    </source>
</evidence>
<dbReference type="SUPFAM" id="SSF56801">
    <property type="entry name" value="Acetyl-CoA synthetase-like"/>
    <property type="match status" value="1"/>
</dbReference>
<feature type="non-terminal residue" evidence="1">
    <location>
        <position position="79"/>
    </location>
</feature>
<dbReference type="AlphaFoldDB" id="A0A382LVV1"/>
<proteinExistence type="predicted"/>
<dbReference type="Gene3D" id="3.40.50.12780">
    <property type="entry name" value="N-terminal domain of ligase-like"/>
    <property type="match status" value="1"/>
</dbReference>
<name>A0A382LVV1_9ZZZZ</name>
<gene>
    <name evidence="1" type="ORF">METZ01_LOCUS292026</name>
</gene>
<evidence type="ECO:0008006" key="2">
    <source>
        <dbReference type="Google" id="ProtNLM"/>
    </source>
</evidence>
<dbReference type="EMBL" id="UINC01088705">
    <property type="protein sequence ID" value="SVC39172.1"/>
    <property type="molecule type" value="Genomic_DNA"/>
</dbReference>